<accession>A0A640TTQ6</accession>
<dbReference type="Proteomes" id="UP000429552">
    <property type="component" value="Unassembled WGS sequence"/>
</dbReference>
<sequence length="145" mass="15215">MLGRDEGNGKMKAITGRMKRAGGYGAAALALALGGGILTAPSAAASADNFIQFKSDALYFVDTCYEWQGPAGIEKKNYCHNAKAKGASWQAYFPAEATGATVKVTFAGSTDGPPKTVTIDDANKNHCYELKGAWLSGSEVLRVNC</sequence>
<dbReference type="EMBL" id="BLIP01000003">
    <property type="protein sequence ID" value="GFE27027.1"/>
    <property type="molecule type" value="Genomic_DNA"/>
</dbReference>
<proteinExistence type="predicted"/>
<dbReference type="AlphaFoldDB" id="A0A640TTQ6"/>
<evidence type="ECO:0000313" key="1">
    <source>
        <dbReference type="EMBL" id="GFE27027.1"/>
    </source>
</evidence>
<name>A0A640TTQ6_STRNI</name>
<comment type="caution">
    <text evidence="1">The sequence shown here is derived from an EMBL/GenBank/DDBJ whole genome shotgun (WGS) entry which is preliminary data.</text>
</comment>
<gene>
    <name evidence="1" type="ORF">Sliba_74800</name>
</gene>
<organism evidence="1 2">
    <name type="scientific">Streptomyces nigrescens</name>
    <dbReference type="NCBI Taxonomy" id="1920"/>
    <lineage>
        <taxon>Bacteria</taxon>
        <taxon>Bacillati</taxon>
        <taxon>Actinomycetota</taxon>
        <taxon>Actinomycetes</taxon>
        <taxon>Kitasatosporales</taxon>
        <taxon>Streptomycetaceae</taxon>
        <taxon>Streptomyces</taxon>
    </lineage>
</organism>
<protein>
    <submittedName>
        <fullName evidence="1">Uncharacterized protein</fullName>
    </submittedName>
</protein>
<reference evidence="1 2" key="1">
    <citation type="submission" date="2019-12" db="EMBL/GenBank/DDBJ databases">
        <title>Whole genome shotgun sequence of Streptomyces libani subsp. libani NBRC 13452.</title>
        <authorList>
            <person name="Ichikawa N."/>
            <person name="Kimura A."/>
            <person name="Kitahashi Y."/>
            <person name="Komaki H."/>
            <person name="Tamura T."/>
        </authorList>
    </citation>
    <scope>NUCLEOTIDE SEQUENCE [LARGE SCALE GENOMIC DNA]</scope>
    <source>
        <strain evidence="1 2">NBRC 13452</strain>
    </source>
</reference>
<evidence type="ECO:0000313" key="2">
    <source>
        <dbReference type="Proteomes" id="UP000429552"/>
    </source>
</evidence>